<dbReference type="GO" id="GO:0008168">
    <property type="term" value="F:methyltransferase activity"/>
    <property type="evidence" value="ECO:0007669"/>
    <property type="project" value="UniProtKB-KW"/>
</dbReference>
<dbReference type="Proteomes" id="UP000268093">
    <property type="component" value="Unassembled WGS sequence"/>
</dbReference>
<dbReference type="OrthoDB" id="2013972at2759"/>
<accession>A0A433CWD6</accession>
<dbReference type="GO" id="GO:0032259">
    <property type="term" value="P:methylation"/>
    <property type="evidence" value="ECO:0007669"/>
    <property type="project" value="UniProtKB-KW"/>
</dbReference>
<evidence type="ECO:0000313" key="2">
    <source>
        <dbReference type="EMBL" id="RUP42898.1"/>
    </source>
</evidence>
<feature type="domain" description="Methyltransferase" evidence="1">
    <location>
        <begin position="37"/>
        <end position="127"/>
    </location>
</feature>
<protein>
    <submittedName>
        <fullName evidence="2">S-adenosyl-L-methionine-dependent methyltransferase</fullName>
    </submittedName>
</protein>
<dbReference type="Gene3D" id="3.40.50.150">
    <property type="entry name" value="Vaccinia Virus protein VP39"/>
    <property type="match status" value="1"/>
</dbReference>
<dbReference type="CDD" id="cd02440">
    <property type="entry name" value="AdoMet_MTases"/>
    <property type="match status" value="1"/>
</dbReference>
<proteinExistence type="predicted"/>
<evidence type="ECO:0000313" key="3">
    <source>
        <dbReference type="Proteomes" id="UP000268093"/>
    </source>
</evidence>
<dbReference type="InterPro" id="IPR029063">
    <property type="entry name" value="SAM-dependent_MTases_sf"/>
</dbReference>
<dbReference type="Pfam" id="PF13649">
    <property type="entry name" value="Methyltransf_25"/>
    <property type="match status" value="1"/>
</dbReference>
<comment type="caution">
    <text evidence="2">The sequence shown here is derived from an EMBL/GenBank/DDBJ whole genome shotgun (WGS) entry which is preliminary data.</text>
</comment>
<name>A0A433CWD6_9FUNG</name>
<keyword evidence="3" id="KW-1185">Reference proteome</keyword>
<dbReference type="AlphaFoldDB" id="A0A433CWD6"/>
<dbReference type="PANTHER" id="PTHR43591">
    <property type="entry name" value="METHYLTRANSFERASE"/>
    <property type="match status" value="1"/>
</dbReference>
<dbReference type="InterPro" id="IPR041698">
    <property type="entry name" value="Methyltransf_25"/>
</dbReference>
<keyword evidence="2" id="KW-0808">Transferase</keyword>
<dbReference type="SUPFAM" id="SSF53335">
    <property type="entry name" value="S-adenosyl-L-methionine-dependent methyltransferases"/>
    <property type="match status" value="1"/>
</dbReference>
<evidence type="ECO:0000259" key="1">
    <source>
        <dbReference type="Pfam" id="PF13649"/>
    </source>
</evidence>
<gene>
    <name evidence="2" type="ORF">BC936DRAFT_137928</name>
</gene>
<reference evidence="2 3" key="1">
    <citation type="journal article" date="2018" name="New Phytol.">
        <title>Phylogenomics of Endogonaceae and evolution of mycorrhizas within Mucoromycota.</title>
        <authorList>
            <person name="Chang Y."/>
            <person name="Desiro A."/>
            <person name="Na H."/>
            <person name="Sandor L."/>
            <person name="Lipzen A."/>
            <person name="Clum A."/>
            <person name="Barry K."/>
            <person name="Grigoriev I.V."/>
            <person name="Martin F.M."/>
            <person name="Stajich J.E."/>
            <person name="Smith M.E."/>
            <person name="Bonito G."/>
            <person name="Spatafora J.W."/>
        </authorList>
    </citation>
    <scope>NUCLEOTIDE SEQUENCE [LARGE SCALE GENOMIC DNA]</scope>
    <source>
        <strain evidence="2 3">GMNB39</strain>
    </source>
</reference>
<sequence>MCFVHFAHLSARVPRVLVHGNYSAPVEEALERGGMKVLDAGCGAGNWSLDMAKDYPKCHFTGTDKANVFPKAELPPNCEFFQADTVRGLPFADNTFDYVYQRFMFLGFSTSDWAASISELIRVTKPGALHRLSVSSLFYHDFLIYSRSINRRLD</sequence>
<dbReference type="EMBL" id="RBNI01012166">
    <property type="protein sequence ID" value="RUP42898.1"/>
    <property type="molecule type" value="Genomic_DNA"/>
</dbReference>
<organism evidence="2 3">
    <name type="scientific">Jimgerdemannia flammicorona</name>
    <dbReference type="NCBI Taxonomy" id="994334"/>
    <lineage>
        <taxon>Eukaryota</taxon>
        <taxon>Fungi</taxon>
        <taxon>Fungi incertae sedis</taxon>
        <taxon>Mucoromycota</taxon>
        <taxon>Mucoromycotina</taxon>
        <taxon>Endogonomycetes</taxon>
        <taxon>Endogonales</taxon>
        <taxon>Endogonaceae</taxon>
        <taxon>Jimgerdemannia</taxon>
    </lineage>
</organism>
<keyword evidence="2" id="KW-0489">Methyltransferase</keyword>